<dbReference type="InterPro" id="IPR013899">
    <property type="entry name" value="DUF1771"/>
</dbReference>
<dbReference type="Gene3D" id="3.30.1370.110">
    <property type="match status" value="1"/>
</dbReference>
<dbReference type="OrthoDB" id="3231855at2759"/>
<dbReference type="InterPro" id="IPR002625">
    <property type="entry name" value="Smr_dom"/>
</dbReference>
<evidence type="ECO:0000313" key="3">
    <source>
        <dbReference type="EMBL" id="KAA8906128.1"/>
    </source>
</evidence>
<accession>A0A5J5EXV6</accession>
<dbReference type="FunCoup" id="A0A5J5EXV6">
    <property type="interactions" value="8"/>
</dbReference>
<evidence type="ECO:0000313" key="4">
    <source>
        <dbReference type="Proteomes" id="UP000326924"/>
    </source>
</evidence>
<dbReference type="SUPFAM" id="SSF160443">
    <property type="entry name" value="SMR domain-like"/>
    <property type="match status" value="1"/>
</dbReference>
<dbReference type="PROSITE" id="PS50828">
    <property type="entry name" value="SMR"/>
    <property type="match status" value="1"/>
</dbReference>
<dbReference type="Pfam" id="PF01713">
    <property type="entry name" value="Smr"/>
    <property type="match status" value="1"/>
</dbReference>
<protein>
    <submittedName>
        <fullName evidence="3">Smr domain-containing protein</fullName>
    </submittedName>
</protein>
<name>A0A5J5EXV6_9PEZI</name>
<proteinExistence type="predicted"/>
<dbReference type="Proteomes" id="UP000326924">
    <property type="component" value="Unassembled WGS sequence"/>
</dbReference>
<dbReference type="EMBL" id="VXIS01000092">
    <property type="protein sequence ID" value="KAA8906128.1"/>
    <property type="molecule type" value="Genomic_DNA"/>
</dbReference>
<reference evidence="3 4" key="1">
    <citation type="submission" date="2019-09" db="EMBL/GenBank/DDBJ databases">
        <title>Draft genome of the ectomycorrhizal ascomycete Sphaerosporella brunnea.</title>
        <authorList>
            <consortium name="DOE Joint Genome Institute"/>
            <person name="Benucci G.M."/>
            <person name="Marozzi G."/>
            <person name="Antonielli L."/>
            <person name="Sanchez S."/>
            <person name="Marco P."/>
            <person name="Wang X."/>
            <person name="Falini L.B."/>
            <person name="Barry K."/>
            <person name="Haridas S."/>
            <person name="Lipzen A."/>
            <person name="Labutti K."/>
            <person name="Grigoriev I.V."/>
            <person name="Murat C."/>
            <person name="Martin F."/>
            <person name="Albertini E."/>
            <person name="Donnini D."/>
            <person name="Bonito G."/>
        </authorList>
    </citation>
    <scope>NUCLEOTIDE SEQUENCE [LARGE SCALE GENOMIC DNA]</scope>
    <source>
        <strain evidence="3 4">Sb_GMNB300</strain>
    </source>
</reference>
<feature type="compositionally biased region" description="Low complexity" evidence="1">
    <location>
        <begin position="198"/>
        <end position="218"/>
    </location>
</feature>
<gene>
    <name evidence="3" type="ORF">FN846DRAFT_890303</name>
</gene>
<sequence length="244" mass="26842">MSYPMTELNTRALNRHTNGDGDGGGDTETEREYDRLRELARTEGAKRSSCLQRSQAAYQSGDKAAAHQLSQQGKAHARQMEAYNRQARDFIFRANNADQAEDTIDLHGLYVEEAGEILEQRIKAATARGDEGLHVIVGRGNHSQGGVRKLAPAVESVCGELGLRFRQEENAGRIYVWLRPGTGGDHVLPPGWDGHGGQQQQQLSAGYPQQHHGQQQQQPDVVGEAVAKVSHSFFKKLGECCVIM</sequence>
<feature type="compositionally biased region" description="Polar residues" evidence="1">
    <location>
        <begin position="7"/>
        <end position="16"/>
    </location>
</feature>
<dbReference type="PANTHER" id="PTHR47417">
    <property type="entry name" value="SMR DOMAIN-CONTAINING PROTEIN YPL199C"/>
    <property type="match status" value="1"/>
</dbReference>
<dbReference type="InParanoid" id="A0A5J5EXV6"/>
<dbReference type="InterPro" id="IPR053020">
    <property type="entry name" value="Smr_domain_protein"/>
</dbReference>
<dbReference type="SMART" id="SM00463">
    <property type="entry name" value="SMR"/>
    <property type="match status" value="1"/>
</dbReference>
<evidence type="ECO:0000256" key="1">
    <source>
        <dbReference type="SAM" id="MobiDB-lite"/>
    </source>
</evidence>
<feature type="domain" description="Smr" evidence="2">
    <location>
        <begin position="104"/>
        <end position="179"/>
    </location>
</feature>
<dbReference type="Pfam" id="PF08590">
    <property type="entry name" value="DUF1771"/>
    <property type="match status" value="1"/>
</dbReference>
<evidence type="ECO:0000259" key="2">
    <source>
        <dbReference type="PROSITE" id="PS50828"/>
    </source>
</evidence>
<dbReference type="AlphaFoldDB" id="A0A5J5EXV6"/>
<feature type="region of interest" description="Disordered" evidence="1">
    <location>
        <begin position="1"/>
        <end position="32"/>
    </location>
</feature>
<feature type="region of interest" description="Disordered" evidence="1">
    <location>
        <begin position="186"/>
        <end position="218"/>
    </location>
</feature>
<dbReference type="InterPro" id="IPR036063">
    <property type="entry name" value="Smr_dom_sf"/>
</dbReference>
<dbReference type="PANTHER" id="PTHR47417:SF1">
    <property type="entry name" value="SMR DOMAIN-CONTAINING PROTEIN YPL199C"/>
    <property type="match status" value="1"/>
</dbReference>
<organism evidence="3 4">
    <name type="scientific">Sphaerosporella brunnea</name>
    <dbReference type="NCBI Taxonomy" id="1250544"/>
    <lineage>
        <taxon>Eukaryota</taxon>
        <taxon>Fungi</taxon>
        <taxon>Dikarya</taxon>
        <taxon>Ascomycota</taxon>
        <taxon>Pezizomycotina</taxon>
        <taxon>Pezizomycetes</taxon>
        <taxon>Pezizales</taxon>
        <taxon>Pyronemataceae</taxon>
        <taxon>Sphaerosporella</taxon>
    </lineage>
</organism>
<dbReference type="SMART" id="SM01162">
    <property type="entry name" value="DUF1771"/>
    <property type="match status" value="1"/>
</dbReference>
<keyword evidence="4" id="KW-1185">Reference proteome</keyword>
<comment type="caution">
    <text evidence="3">The sequence shown here is derived from an EMBL/GenBank/DDBJ whole genome shotgun (WGS) entry which is preliminary data.</text>
</comment>